<proteinExistence type="predicted"/>
<organism evidence="3 4">
    <name type="scientific">Fusarium fujikuroi</name>
    <name type="common">Bakanae and foot rot disease fungus</name>
    <name type="synonym">Gibberella fujikuroi</name>
    <dbReference type="NCBI Taxonomy" id="5127"/>
    <lineage>
        <taxon>Eukaryota</taxon>
        <taxon>Fungi</taxon>
        <taxon>Dikarya</taxon>
        <taxon>Ascomycota</taxon>
        <taxon>Pezizomycotina</taxon>
        <taxon>Sordariomycetes</taxon>
        <taxon>Hypocreomycetidae</taxon>
        <taxon>Hypocreales</taxon>
        <taxon>Nectriaceae</taxon>
        <taxon>Fusarium</taxon>
        <taxon>Fusarium fujikuroi species complex</taxon>
    </lineage>
</organism>
<evidence type="ECO:0000313" key="4">
    <source>
        <dbReference type="Proteomes" id="UP000760494"/>
    </source>
</evidence>
<accession>A0A5Q3EZY9</accession>
<dbReference type="PANTHER" id="PTHR24198:SF165">
    <property type="entry name" value="ANKYRIN REPEAT-CONTAINING PROTEIN-RELATED"/>
    <property type="match status" value="1"/>
</dbReference>
<dbReference type="Gene3D" id="1.25.40.20">
    <property type="entry name" value="Ankyrin repeat-containing domain"/>
    <property type="match status" value="2"/>
</dbReference>
<dbReference type="SUPFAM" id="SSF48403">
    <property type="entry name" value="Ankyrin repeat"/>
    <property type="match status" value="1"/>
</dbReference>
<name>A0A5Q3EZY9_FUSFU</name>
<dbReference type="InterPro" id="IPR036770">
    <property type="entry name" value="Ankyrin_rpt-contain_sf"/>
</dbReference>
<dbReference type="Proteomes" id="UP000760494">
    <property type="component" value="Unassembled WGS sequence"/>
</dbReference>
<dbReference type="PROSITE" id="PS50088">
    <property type="entry name" value="ANK_REPEAT"/>
    <property type="match status" value="3"/>
</dbReference>
<keyword evidence="2" id="KW-0040">ANK repeat</keyword>
<protein>
    <submittedName>
        <fullName evidence="3">Uncharacterized protein</fullName>
    </submittedName>
</protein>
<dbReference type="PANTHER" id="PTHR24198">
    <property type="entry name" value="ANKYRIN REPEAT AND PROTEIN KINASE DOMAIN-CONTAINING PROTEIN"/>
    <property type="match status" value="1"/>
</dbReference>
<reference evidence="3" key="1">
    <citation type="submission" date="2019-05" db="EMBL/GenBank/DDBJ databases">
        <authorList>
            <person name="Piombo E."/>
        </authorList>
    </citation>
    <scope>NUCLEOTIDE SEQUENCE</scope>
    <source>
        <strain evidence="3">C2S</strain>
    </source>
</reference>
<evidence type="ECO:0000313" key="3">
    <source>
        <dbReference type="EMBL" id="VTT80913.1"/>
    </source>
</evidence>
<dbReference type="EMBL" id="CABFJX010000406">
    <property type="protein sequence ID" value="VTT80913.1"/>
    <property type="molecule type" value="Genomic_DNA"/>
</dbReference>
<comment type="caution">
    <text evidence="3">The sequence shown here is derived from an EMBL/GenBank/DDBJ whole genome shotgun (WGS) entry which is preliminary data.</text>
</comment>
<dbReference type="InterPro" id="IPR002110">
    <property type="entry name" value="Ankyrin_rpt"/>
</dbReference>
<gene>
    <name evidence="3" type="ORF">C2S_12011</name>
</gene>
<dbReference type="Pfam" id="PF00023">
    <property type="entry name" value="Ank"/>
    <property type="match status" value="1"/>
</dbReference>
<keyword evidence="1" id="KW-0677">Repeat</keyword>
<sequence>MTHQPKQGTTAHLDELAMPVEIMHLITDEMSLLKEPFKDLLYLALACKSLKATVLPRLYDKDAKDALKLDHQQPLALQWASWFGALNAAKDSLEALGRTGTDVGDKINRPFQNDRLYALRYKTVQRMGPSGPAYGYLHWGSRSGLLHLACLRGNTAIATLLLDNGFNPNAPDGKRLPPLAYALNEDVAKLLISRGADVNATHDTDETAICHLVSWGPMDDCDWSKETNMPKSKGALNALDTRHNHLSTIRYLVQQANADIYANTIGNISPLLSAINKRYVEAVQLLLEAGASPNPISSQTGQKRLLLADALKRNQNHEVVKMLLEAGAEADHDTVPEGDLSQSQGDALPIMNLITPLSNSLYAQAEVDLARLVCRKIRHFNKVIDGHTPLWYYVRKGRGDIGQVLIEHGACPKLANVEVREDTVPRLIALE</sequence>
<evidence type="ECO:0000256" key="1">
    <source>
        <dbReference type="ARBA" id="ARBA00022737"/>
    </source>
</evidence>
<dbReference type="Pfam" id="PF12796">
    <property type="entry name" value="Ank_2"/>
    <property type="match status" value="2"/>
</dbReference>
<evidence type="ECO:0000256" key="2">
    <source>
        <dbReference type="ARBA" id="ARBA00023043"/>
    </source>
</evidence>
<dbReference type="AlphaFoldDB" id="A0A5Q3EZY9"/>
<dbReference type="SMART" id="SM00248">
    <property type="entry name" value="ANK"/>
    <property type="match status" value="5"/>
</dbReference>